<name>A0ABV6UW88_9ACTN</name>
<comment type="caution">
    <text evidence="2">The sequence shown here is derived from an EMBL/GenBank/DDBJ whole genome shotgun (WGS) entry which is preliminary data.</text>
</comment>
<evidence type="ECO:0000313" key="2">
    <source>
        <dbReference type="EMBL" id="MFC1405734.1"/>
    </source>
</evidence>
<organism evidence="2 3">
    <name type="scientific">Streptacidiphilus cavernicola</name>
    <dbReference type="NCBI Taxonomy" id="3342716"/>
    <lineage>
        <taxon>Bacteria</taxon>
        <taxon>Bacillati</taxon>
        <taxon>Actinomycetota</taxon>
        <taxon>Actinomycetes</taxon>
        <taxon>Kitasatosporales</taxon>
        <taxon>Streptomycetaceae</taxon>
        <taxon>Streptacidiphilus</taxon>
    </lineage>
</organism>
<feature type="transmembrane region" description="Helical" evidence="1">
    <location>
        <begin position="34"/>
        <end position="54"/>
    </location>
</feature>
<proteinExistence type="predicted"/>
<keyword evidence="1" id="KW-1133">Transmembrane helix</keyword>
<keyword evidence="3" id="KW-1185">Reference proteome</keyword>
<keyword evidence="1" id="KW-0472">Membrane</keyword>
<keyword evidence="1" id="KW-0812">Transmembrane</keyword>
<reference evidence="2 3" key="1">
    <citation type="submission" date="2024-09" db="EMBL/GenBank/DDBJ databases">
        <authorList>
            <person name="Lee S.D."/>
        </authorList>
    </citation>
    <scope>NUCLEOTIDE SEQUENCE [LARGE SCALE GENOMIC DNA]</scope>
    <source>
        <strain evidence="2 3">N1-5</strain>
    </source>
</reference>
<sequence length="64" mass="6796">MLILMLAQLRYRTDQLRAHLDAQDQDRGALSIELALLVGALVTVAVIIIGIIIAKVTSKGAAIG</sequence>
<evidence type="ECO:0000256" key="1">
    <source>
        <dbReference type="SAM" id="Phobius"/>
    </source>
</evidence>
<protein>
    <submittedName>
        <fullName evidence="2">Uncharacterized protein</fullName>
    </submittedName>
</protein>
<dbReference type="EMBL" id="JBHEZZ010000023">
    <property type="protein sequence ID" value="MFC1405734.1"/>
    <property type="molecule type" value="Genomic_DNA"/>
</dbReference>
<gene>
    <name evidence="2" type="ORF">ACEZDJ_31035</name>
</gene>
<evidence type="ECO:0000313" key="3">
    <source>
        <dbReference type="Proteomes" id="UP001592528"/>
    </source>
</evidence>
<dbReference type="RefSeq" id="WP_030263483.1">
    <property type="nucleotide sequence ID" value="NZ_JBHEZZ010000023.1"/>
</dbReference>
<accession>A0ABV6UW88</accession>
<dbReference type="Proteomes" id="UP001592528">
    <property type="component" value="Unassembled WGS sequence"/>
</dbReference>